<dbReference type="SUPFAM" id="SSF46785">
    <property type="entry name" value="Winged helix' DNA-binding domain"/>
    <property type="match status" value="1"/>
</dbReference>
<evidence type="ECO:0000313" key="2">
    <source>
        <dbReference type="Proteomes" id="UP000000461"/>
    </source>
</evidence>
<gene>
    <name evidence="1" type="ORF">CcrRogue_gp271</name>
</gene>
<dbReference type="EMBL" id="JX100814">
    <property type="protein sequence ID" value="AFU86753.1"/>
    <property type="molecule type" value="Genomic_DNA"/>
</dbReference>
<organism evidence="1 2">
    <name type="scientific">Caulobacter phage CcrRogue</name>
    <dbReference type="NCBI Taxonomy" id="2927986"/>
    <lineage>
        <taxon>Viruses</taxon>
        <taxon>Duplodnaviria</taxon>
        <taxon>Heunggongvirae</taxon>
        <taxon>Uroviricota</taxon>
        <taxon>Caudoviricetes</taxon>
        <taxon>Jeanschmidtviridae</taxon>
        <taxon>Poindextervirus</taxon>
        <taxon>Poindextervirus rogue</taxon>
    </lineage>
</organism>
<dbReference type="KEGG" id="vg:13996052"/>
<evidence type="ECO:0000313" key="1">
    <source>
        <dbReference type="EMBL" id="AFU86753.1"/>
    </source>
</evidence>
<reference evidence="1 2" key="1">
    <citation type="journal article" date="2012" name="BMC Genomics">
        <title>The Caulobacter crescentus phage phiCbK: genomics of a canonical phage.</title>
        <authorList>
            <person name="Gill J.J."/>
            <person name="Berry J.D."/>
            <person name="Russell W.K."/>
            <person name="Lessor L."/>
            <person name="Escobar Garcia D.A."/>
            <person name="Hernandez D."/>
            <person name="Kane A."/>
            <person name="Keene J."/>
            <person name="Maddox M."/>
            <person name="Martin R."/>
            <person name="Mohan S."/>
            <person name="Thorn A.M."/>
            <person name="Russell D.H."/>
            <person name="Young R."/>
        </authorList>
    </citation>
    <scope>NUCLEOTIDE SEQUENCE [LARGE SCALE GENOMIC DNA]</scope>
</reference>
<dbReference type="InterPro" id="IPR036390">
    <property type="entry name" value="WH_DNA-bd_sf"/>
</dbReference>
<keyword evidence="2" id="KW-1185">Reference proteome</keyword>
<accession>K4JSM8</accession>
<sequence length="125" mass="14198">MKTLDERIAEAIATPRPAWIEKKGDRFHVITKGVLFPNTRNALHKTWSRRAGALACIQQDGYTLLEGDCPLPEVTQAQRDAYQFQGAERREAVEMLSRELGIHQDEIRRALRNLEGKGLIQFGGR</sequence>
<name>K4JSM8_9CAUD</name>
<protein>
    <submittedName>
        <fullName evidence="1">Uncharacterized protein</fullName>
    </submittedName>
</protein>
<proteinExistence type="predicted"/>
<dbReference type="Proteomes" id="UP000000461">
    <property type="component" value="Segment"/>
</dbReference>
<dbReference type="OrthoDB" id="25506at10239"/>